<dbReference type="UniPathway" id="UPA00314">
    <property type="reaction ID" value="UER00076"/>
</dbReference>
<dbReference type="PROSITE" id="PS00738">
    <property type="entry name" value="ADOHCYASE_1"/>
    <property type="match status" value="1"/>
</dbReference>
<keyword evidence="4 11" id="KW-0554">One-carbon metabolism</keyword>
<dbReference type="FunFam" id="3.40.50.720:FF:000004">
    <property type="entry name" value="Adenosylhomocysteinase"/>
    <property type="match status" value="1"/>
</dbReference>
<dbReference type="InterPro" id="IPR020082">
    <property type="entry name" value="S-Ado-L-homoCys_hydrolase_CS"/>
</dbReference>
<evidence type="ECO:0000256" key="6">
    <source>
        <dbReference type="ARBA" id="ARBA00023027"/>
    </source>
</evidence>
<feature type="domain" description="S-adenosyl-L-homocysteine hydrolase NAD binding" evidence="13">
    <location>
        <begin position="189"/>
        <end position="350"/>
    </location>
</feature>
<feature type="binding site" evidence="9">
    <location>
        <position position="53"/>
    </location>
    <ligand>
        <name>substrate</name>
    </ligand>
</feature>
<feature type="binding site" evidence="9">
    <location>
        <position position="154"/>
    </location>
    <ligand>
        <name>substrate</name>
    </ligand>
</feature>
<dbReference type="SMART" id="SM00997">
    <property type="entry name" value="AdoHcyase_NAD"/>
    <property type="match status" value="1"/>
</dbReference>
<proteinExistence type="inferred from homology"/>
<gene>
    <name evidence="14" type="ORF">LY90DRAFT_660284</name>
</gene>
<keyword evidence="15" id="KW-1185">Reference proteome</keyword>
<comment type="catalytic activity">
    <reaction evidence="8 11">
        <text>S-adenosyl-L-homocysteine + H2O = L-homocysteine + adenosine</text>
        <dbReference type="Rhea" id="RHEA:21708"/>
        <dbReference type="ChEBI" id="CHEBI:15377"/>
        <dbReference type="ChEBI" id="CHEBI:16335"/>
        <dbReference type="ChEBI" id="CHEBI:57856"/>
        <dbReference type="ChEBI" id="CHEBI:58199"/>
        <dbReference type="EC" id="3.13.2.1"/>
    </reaction>
</comment>
<comment type="pathway">
    <text evidence="2 11">Amino-acid biosynthesis; L-homocysteine biosynthesis; L-homocysteine from S-adenosyl-L-homocysteine: step 1/1.</text>
</comment>
<dbReference type="GO" id="GO:0004013">
    <property type="term" value="F:adenosylhomocysteinase activity"/>
    <property type="evidence" value="ECO:0007669"/>
    <property type="project" value="UniProtKB-EC"/>
</dbReference>
<dbReference type="GO" id="GO:0033353">
    <property type="term" value="P:S-adenosylmethionine cycle"/>
    <property type="evidence" value="ECO:0007669"/>
    <property type="project" value="TreeGrafter"/>
</dbReference>
<dbReference type="SUPFAM" id="SSF51735">
    <property type="entry name" value="NAD(P)-binding Rossmann-fold domains"/>
    <property type="match status" value="1"/>
</dbReference>
<accession>A0A1Y2FUU7</accession>
<evidence type="ECO:0000256" key="4">
    <source>
        <dbReference type="ARBA" id="ARBA00022563"/>
    </source>
</evidence>
<dbReference type="Pfam" id="PF05221">
    <property type="entry name" value="AdoHcyase"/>
    <property type="match status" value="1"/>
</dbReference>
<feature type="binding site" evidence="10">
    <location>
        <position position="351"/>
    </location>
    <ligand>
        <name>NAD(+)</name>
        <dbReference type="ChEBI" id="CHEBI:57540"/>
    </ligand>
</feature>
<dbReference type="PANTHER" id="PTHR23420">
    <property type="entry name" value="ADENOSYLHOMOCYSTEINASE"/>
    <property type="match status" value="1"/>
</dbReference>
<dbReference type="GO" id="GO:0006730">
    <property type="term" value="P:one-carbon metabolic process"/>
    <property type="evidence" value="ECO:0007669"/>
    <property type="project" value="UniProtKB-KW"/>
</dbReference>
<feature type="binding site" evidence="10">
    <location>
        <position position="246"/>
    </location>
    <ligand>
        <name>NAD(+)</name>
        <dbReference type="ChEBI" id="CHEBI:57540"/>
    </ligand>
</feature>
<feature type="binding site" evidence="9">
    <location>
        <position position="188"/>
    </location>
    <ligand>
        <name>substrate</name>
    </ligand>
</feature>
<dbReference type="InterPro" id="IPR036291">
    <property type="entry name" value="NAD(P)-bd_dom_sf"/>
</dbReference>
<evidence type="ECO:0000256" key="11">
    <source>
        <dbReference type="RuleBase" id="RU000548"/>
    </source>
</evidence>
<feature type="binding site" evidence="10">
    <location>
        <begin position="297"/>
        <end position="299"/>
    </location>
    <ligand>
        <name>NAD(+)</name>
        <dbReference type="ChEBI" id="CHEBI:57540"/>
    </ligand>
</feature>
<sequence length="430" mass="46933">MVYKVADINLADFGRKELDIAENEMPGLMTLRKKYGPSQPLKGARICGCLHMTIQTAMLIETLTALGAEVAWSSCNIFSTQDHAAAAIAATGVPVFAWKGETDEEYIWCIEQTLYAFKDNKPLNMILDDGGDLTALVHEKHPELLAGINGISEETTTGVHKLYRMFKDGKLKVPAINVNDSVTKSKFDNLYGCRESLIDGIKRATDVMIAGKICVVAGYGDVGKGCAAALRGMGARVLITEVDPINALQAAMEGYEVTTMEEASHQGNIFVTTTGDCQIITGAHFPNMKDDAIVCNIGHFDCEIDVAWLKANAVSVINVKPQVDRYTLSNGHRIILLAEGRLVNLGCATGHPSFVMSNSFTNQVLAQIALWTDIKSYPLGVHMLPKKLDEEVAAAHLEKLGVKLTKLTQQQSEYLGVPIEGPFKPDHYRY</sequence>
<dbReference type="Gene3D" id="3.40.50.720">
    <property type="entry name" value="NAD(P)-binding Rossmann-like Domain"/>
    <property type="match status" value="1"/>
</dbReference>
<evidence type="ECO:0000256" key="5">
    <source>
        <dbReference type="ARBA" id="ARBA00022801"/>
    </source>
</evidence>
<dbReference type="CDD" id="cd00401">
    <property type="entry name" value="SAHH"/>
    <property type="match status" value="1"/>
</dbReference>
<feature type="binding site" evidence="9">
    <location>
        <position position="129"/>
    </location>
    <ligand>
        <name>substrate</name>
    </ligand>
</feature>
<dbReference type="AlphaFoldDB" id="A0A1Y2FUU7"/>
<dbReference type="GO" id="GO:0005829">
    <property type="term" value="C:cytosol"/>
    <property type="evidence" value="ECO:0007669"/>
    <property type="project" value="TreeGrafter"/>
</dbReference>
<protein>
    <recommendedName>
        <fullName evidence="7 11">Adenosylhomocysteinase</fullName>
        <ecNumber evidence="7 11">3.13.2.1</ecNumber>
    </recommendedName>
</protein>
<evidence type="ECO:0000256" key="12">
    <source>
        <dbReference type="RuleBase" id="RU004166"/>
    </source>
</evidence>
<name>A0A1Y2FUU7_9FUNG</name>
<dbReference type="HAMAP" id="MF_00563">
    <property type="entry name" value="AdoHcyase"/>
    <property type="match status" value="1"/>
</dbReference>
<dbReference type="NCBIfam" id="TIGR00936">
    <property type="entry name" value="ahcY"/>
    <property type="match status" value="1"/>
</dbReference>
<dbReference type="EC" id="3.13.2.1" evidence="7 11"/>
<dbReference type="FunFam" id="3.40.50.1480:FF:000004">
    <property type="entry name" value="Adenosylhomocysteinase"/>
    <property type="match status" value="1"/>
</dbReference>
<dbReference type="PROSITE" id="PS00739">
    <property type="entry name" value="ADOHCYASE_2"/>
    <property type="match status" value="1"/>
</dbReference>
<dbReference type="SMART" id="SM00996">
    <property type="entry name" value="AdoHcyase"/>
    <property type="match status" value="1"/>
</dbReference>
<evidence type="ECO:0000256" key="10">
    <source>
        <dbReference type="PIRSR" id="PIRSR001109-2"/>
    </source>
</evidence>
<keyword evidence="6 10" id="KW-0520">NAD</keyword>
<evidence type="ECO:0000256" key="3">
    <source>
        <dbReference type="ARBA" id="ARBA00007122"/>
    </source>
</evidence>
<evidence type="ECO:0000259" key="13">
    <source>
        <dbReference type="SMART" id="SM00997"/>
    </source>
</evidence>
<dbReference type="STRING" id="1754190.A0A1Y2FUU7"/>
<keyword evidence="5 11" id="KW-0378">Hydrolase</keyword>
<evidence type="ECO:0000256" key="8">
    <source>
        <dbReference type="ARBA" id="ARBA00048858"/>
    </source>
</evidence>
<dbReference type="EMBL" id="MCOG01000001">
    <property type="protein sequence ID" value="ORY87347.1"/>
    <property type="molecule type" value="Genomic_DNA"/>
</dbReference>
<reference evidence="14 15" key="1">
    <citation type="submission" date="2016-08" db="EMBL/GenBank/DDBJ databases">
        <title>A Parts List for Fungal Cellulosomes Revealed by Comparative Genomics.</title>
        <authorList>
            <consortium name="DOE Joint Genome Institute"/>
            <person name="Haitjema C.H."/>
            <person name="Gilmore S.P."/>
            <person name="Henske J.K."/>
            <person name="Solomon K.V."/>
            <person name="De Groot R."/>
            <person name="Kuo A."/>
            <person name="Mondo S.J."/>
            <person name="Salamov A.A."/>
            <person name="Labutti K."/>
            <person name="Zhao Z."/>
            <person name="Chiniquy J."/>
            <person name="Barry K."/>
            <person name="Brewer H.M."/>
            <person name="Purvine S.O."/>
            <person name="Wright A.T."/>
            <person name="Boxma B."/>
            <person name="Van Alen T."/>
            <person name="Hackstein J.H."/>
            <person name="Baker S.E."/>
            <person name="Grigoriev I.V."/>
            <person name="O'Malley M.A."/>
        </authorList>
    </citation>
    <scope>NUCLEOTIDE SEQUENCE [LARGE SCALE GENOMIC DNA]</scope>
    <source>
        <strain evidence="14 15">G1</strain>
    </source>
</reference>
<evidence type="ECO:0000256" key="1">
    <source>
        <dbReference type="ARBA" id="ARBA00002639"/>
    </source>
</evidence>
<evidence type="ECO:0000313" key="14">
    <source>
        <dbReference type="EMBL" id="ORY87347.1"/>
    </source>
</evidence>
<comment type="similarity">
    <text evidence="3 12">Belongs to the adenosylhomocysteinase family.</text>
</comment>
<dbReference type="SUPFAM" id="SSF52283">
    <property type="entry name" value="Formate/glycerate dehydrogenase catalytic domain-like"/>
    <property type="match status" value="1"/>
</dbReference>
<dbReference type="NCBIfam" id="NF004005">
    <property type="entry name" value="PRK05476.2-3"/>
    <property type="match status" value="1"/>
</dbReference>
<dbReference type="Gene3D" id="3.40.50.1480">
    <property type="entry name" value="Adenosylhomocysteinase-like"/>
    <property type="match status" value="3"/>
</dbReference>
<feature type="binding site" evidence="10">
    <location>
        <position position="344"/>
    </location>
    <ligand>
        <name>NAD(+)</name>
        <dbReference type="ChEBI" id="CHEBI:57540"/>
    </ligand>
</feature>
<organism evidence="14 15">
    <name type="scientific">Neocallimastix californiae</name>
    <dbReference type="NCBI Taxonomy" id="1754190"/>
    <lineage>
        <taxon>Eukaryota</taxon>
        <taxon>Fungi</taxon>
        <taxon>Fungi incertae sedis</taxon>
        <taxon>Chytridiomycota</taxon>
        <taxon>Chytridiomycota incertae sedis</taxon>
        <taxon>Neocallimastigomycetes</taxon>
        <taxon>Neocallimastigales</taxon>
        <taxon>Neocallimastigaceae</taxon>
        <taxon>Neocallimastix</taxon>
    </lineage>
</organism>
<dbReference type="InterPro" id="IPR042172">
    <property type="entry name" value="Adenosylhomocyst_ase-like_sf"/>
</dbReference>
<comment type="cofactor">
    <cofactor evidence="10 11">
        <name>NAD(+)</name>
        <dbReference type="ChEBI" id="CHEBI:57540"/>
    </cofactor>
    <text evidence="10 11">Binds 1 NAD(+) per subunit.</text>
</comment>
<dbReference type="OrthoDB" id="10007170at2759"/>
<evidence type="ECO:0000256" key="7">
    <source>
        <dbReference type="ARBA" id="ARBA00034527"/>
    </source>
</evidence>
<dbReference type="Pfam" id="PF00670">
    <property type="entry name" value="AdoHcyase_NAD"/>
    <property type="match status" value="1"/>
</dbReference>
<evidence type="ECO:0000313" key="15">
    <source>
        <dbReference type="Proteomes" id="UP000193920"/>
    </source>
</evidence>
<feature type="binding site" evidence="10">
    <location>
        <position position="241"/>
    </location>
    <ligand>
        <name>NAD(+)</name>
        <dbReference type="ChEBI" id="CHEBI:57540"/>
    </ligand>
</feature>
<evidence type="ECO:0000256" key="2">
    <source>
        <dbReference type="ARBA" id="ARBA00005195"/>
    </source>
</evidence>
<evidence type="ECO:0000256" key="9">
    <source>
        <dbReference type="PIRSR" id="PIRSR001109-1"/>
    </source>
</evidence>
<feature type="binding site" evidence="10">
    <location>
        <begin position="220"/>
        <end position="225"/>
    </location>
    <ligand>
        <name>NAD(+)</name>
        <dbReference type="ChEBI" id="CHEBI:57540"/>
    </ligand>
</feature>
<comment type="function">
    <text evidence="1">Adenosylhomocysteine is a competitive inhibitor of S-adenosyl-L-methionine-dependent methyl transferase reactions; therefore adenosylhomocysteinase may play a key role in the control of methylations via regulation of the intracellular concentration of adenosylhomocysteine.</text>
</comment>
<feature type="binding site" evidence="10">
    <location>
        <begin position="155"/>
        <end position="157"/>
    </location>
    <ligand>
        <name>NAD(+)</name>
        <dbReference type="ChEBI" id="CHEBI:57540"/>
    </ligand>
</feature>
<dbReference type="InterPro" id="IPR000043">
    <property type="entry name" value="Adenosylhomocysteinase-like"/>
</dbReference>
<dbReference type="PANTHER" id="PTHR23420:SF0">
    <property type="entry name" value="ADENOSYLHOMOCYSTEINASE"/>
    <property type="match status" value="1"/>
</dbReference>
<feature type="binding site" evidence="9">
    <location>
        <position position="184"/>
    </location>
    <ligand>
        <name>substrate</name>
    </ligand>
</feature>
<dbReference type="Proteomes" id="UP000193920">
    <property type="component" value="Unassembled WGS sequence"/>
</dbReference>
<comment type="caution">
    <text evidence="14">The sequence shown here is derived from an EMBL/GenBank/DDBJ whole genome shotgun (WGS) entry which is preliminary data.</text>
</comment>
<dbReference type="PIRSF" id="PIRSF001109">
    <property type="entry name" value="Ad_hcy_hydrolase"/>
    <property type="match status" value="1"/>
</dbReference>
<dbReference type="InterPro" id="IPR015878">
    <property type="entry name" value="Ado_hCys_hydrolase_NAD-bd"/>
</dbReference>